<organism evidence="1 2">
    <name type="scientific">Cronobacter malonaticus</name>
    <dbReference type="NCBI Taxonomy" id="413503"/>
    <lineage>
        <taxon>Bacteria</taxon>
        <taxon>Pseudomonadati</taxon>
        <taxon>Pseudomonadota</taxon>
        <taxon>Gammaproteobacteria</taxon>
        <taxon>Enterobacterales</taxon>
        <taxon>Enterobacteriaceae</taxon>
        <taxon>Cronobacter</taxon>
    </lineage>
</organism>
<name>A0A423XU04_9ENTR</name>
<gene>
    <name evidence="1" type="ORF">C3E80_16685</name>
</gene>
<evidence type="ECO:0000313" key="2">
    <source>
        <dbReference type="Proteomes" id="UP000285793"/>
    </source>
</evidence>
<reference evidence="1 2" key="1">
    <citation type="journal article" date="2018" name="Front. Microbiol.">
        <title>An Investigation of an Acute Gastroenteritis Outbreak: Cronobacter sakazakii, a Potential Cause of Food-Borne Illness.</title>
        <authorList>
            <person name="Yong W."/>
            <person name="Guo B."/>
            <person name="Shi X."/>
            <person name="Cheng T."/>
            <person name="Chen M."/>
            <person name="Jiang X."/>
            <person name="Ye Y."/>
            <person name="Wang J."/>
            <person name="Xie G."/>
            <person name="Ding J."/>
        </authorList>
    </citation>
    <scope>NUCLEOTIDE SEQUENCE [LARGE SCALE GENOMIC DNA]</scope>
    <source>
        <strain evidence="1 2">S1</strain>
    </source>
</reference>
<sequence length="83" mass="9412">MNDVMLFGEGWNGEILTIANRARAIHHIPIKHETRTVTFFITTYISDSGIPYLIGISELEPSQEDIEKAIVIYSPRGTSFPKY</sequence>
<dbReference type="AlphaFoldDB" id="A0A423XU04"/>
<dbReference type="Proteomes" id="UP000285793">
    <property type="component" value="Unassembled WGS sequence"/>
</dbReference>
<comment type="caution">
    <text evidence="1">The sequence shown here is derived from an EMBL/GenBank/DDBJ whole genome shotgun (WGS) entry which is preliminary data.</text>
</comment>
<evidence type="ECO:0000313" key="1">
    <source>
        <dbReference type="EMBL" id="ROW60013.1"/>
    </source>
</evidence>
<protein>
    <submittedName>
        <fullName evidence="1">Uncharacterized protein</fullName>
    </submittedName>
</protein>
<proteinExistence type="predicted"/>
<accession>A0A423XU04</accession>
<dbReference type="EMBL" id="PQJL01000016">
    <property type="protein sequence ID" value="ROW60013.1"/>
    <property type="molecule type" value="Genomic_DNA"/>
</dbReference>